<evidence type="ECO:0000256" key="1">
    <source>
        <dbReference type="SAM" id="Phobius"/>
    </source>
</evidence>
<dbReference type="EMBL" id="JACVVK020000083">
    <property type="protein sequence ID" value="KAK7494476.1"/>
    <property type="molecule type" value="Genomic_DNA"/>
</dbReference>
<keyword evidence="1" id="KW-0472">Membrane</keyword>
<gene>
    <name evidence="2" type="ORF">BaRGS_00014368</name>
</gene>
<feature type="transmembrane region" description="Helical" evidence="1">
    <location>
        <begin position="62"/>
        <end position="83"/>
    </location>
</feature>
<comment type="caution">
    <text evidence="2">The sequence shown here is derived from an EMBL/GenBank/DDBJ whole genome shotgun (WGS) entry which is preliminary data.</text>
</comment>
<proteinExistence type="predicted"/>
<evidence type="ECO:0000313" key="3">
    <source>
        <dbReference type="Proteomes" id="UP001519460"/>
    </source>
</evidence>
<organism evidence="2 3">
    <name type="scientific">Batillaria attramentaria</name>
    <dbReference type="NCBI Taxonomy" id="370345"/>
    <lineage>
        <taxon>Eukaryota</taxon>
        <taxon>Metazoa</taxon>
        <taxon>Spiralia</taxon>
        <taxon>Lophotrochozoa</taxon>
        <taxon>Mollusca</taxon>
        <taxon>Gastropoda</taxon>
        <taxon>Caenogastropoda</taxon>
        <taxon>Sorbeoconcha</taxon>
        <taxon>Cerithioidea</taxon>
        <taxon>Batillariidae</taxon>
        <taxon>Batillaria</taxon>
    </lineage>
</organism>
<dbReference type="Proteomes" id="UP001519460">
    <property type="component" value="Unassembled WGS sequence"/>
</dbReference>
<keyword evidence="1" id="KW-1133">Transmembrane helix</keyword>
<dbReference type="AlphaFoldDB" id="A0ABD0L5A0"/>
<evidence type="ECO:0000313" key="2">
    <source>
        <dbReference type="EMBL" id="KAK7494476.1"/>
    </source>
</evidence>
<protein>
    <submittedName>
        <fullName evidence="2">Uncharacterized protein</fullName>
    </submittedName>
</protein>
<sequence length="95" mass="10895">MIVHETLGVAETRPGGAKLSMVTGVTPDSQFLSAHPAGFCGLSFACSWWEREHEVFCSQPDVIIILAFCLNHWFLVLHWFFCLNHWSHHRLQKTE</sequence>
<keyword evidence="3" id="KW-1185">Reference proteome</keyword>
<name>A0ABD0L5A0_9CAEN</name>
<accession>A0ABD0L5A0</accession>
<reference evidence="2 3" key="1">
    <citation type="journal article" date="2023" name="Sci. Data">
        <title>Genome assembly of the Korean intertidal mud-creeper Batillaria attramentaria.</title>
        <authorList>
            <person name="Patra A.K."/>
            <person name="Ho P.T."/>
            <person name="Jun S."/>
            <person name="Lee S.J."/>
            <person name="Kim Y."/>
            <person name="Won Y.J."/>
        </authorList>
    </citation>
    <scope>NUCLEOTIDE SEQUENCE [LARGE SCALE GENOMIC DNA]</scope>
    <source>
        <strain evidence="2">Wonlab-2016</strain>
    </source>
</reference>
<keyword evidence="1" id="KW-0812">Transmembrane</keyword>